<keyword evidence="2" id="KW-0472">Membrane</keyword>
<organism evidence="3 4">
    <name type="scientific">Enorma phocaeensis</name>
    <dbReference type="NCBI Taxonomy" id="1871019"/>
    <lineage>
        <taxon>Bacteria</taxon>
        <taxon>Bacillati</taxon>
        <taxon>Actinomycetota</taxon>
        <taxon>Coriobacteriia</taxon>
        <taxon>Coriobacteriales</taxon>
        <taxon>Coriobacteriaceae</taxon>
        <taxon>Enorma</taxon>
    </lineage>
</organism>
<name>A0ABT7V950_9ACTN</name>
<gene>
    <name evidence="3" type="ORF">QUW28_05875</name>
</gene>
<keyword evidence="2" id="KW-0812">Transmembrane</keyword>
<reference evidence="4" key="1">
    <citation type="submission" date="2023-06" db="EMBL/GenBank/DDBJ databases">
        <title>Identification and characterization of horizontal gene transfer across gut microbiota members of farm animals based on homology search.</title>
        <authorList>
            <person name="Zeman M."/>
            <person name="Kubasova T."/>
            <person name="Jahodarova E."/>
            <person name="Nykrynova M."/>
            <person name="Rychlik I."/>
        </authorList>
    </citation>
    <scope>NUCLEOTIDE SEQUENCE [LARGE SCALE GENOMIC DNA]</scope>
    <source>
        <strain evidence="4">154_Feed</strain>
    </source>
</reference>
<dbReference type="RefSeq" id="WP_289545107.1">
    <property type="nucleotide sequence ID" value="NZ_JAUDDZ010000006.1"/>
</dbReference>
<comment type="caution">
    <text evidence="3">The sequence shown here is derived from an EMBL/GenBank/DDBJ whole genome shotgun (WGS) entry which is preliminary data.</text>
</comment>
<keyword evidence="2" id="KW-1133">Transmembrane helix</keyword>
<proteinExistence type="predicted"/>
<sequence length="108" mass="11232">MASYTNGAAGNRGRHHARPPQQTGPALSIAALAMGILAIPAGLRVHWLLAIVAGVAAIALGAVAIRQRAQQRPLAIAGMALGVLNIAVYVALVAMIAYNFHQFTLLMQ</sequence>
<keyword evidence="4" id="KW-1185">Reference proteome</keyword>
<evidence type="ECO:0000256" key="1">
    <source>
        <dbReference type="SAM" id="MobiDB-lite"/>
    </source>
</evidence>
<protein>
    <recommendedName>
        <fullName evidence="5">DUF4190 domain-containing protein</fullName>
    </recommendedName>
</protein>
<evidence type="ECO:0008006" key="5">
    <source>
        <dbReference type="Google" id="ProtNLM"/>
    </source>
</evidence>
<feature type="region of interest" description="Disordered" evidence="1">
    <location>
        <begin position="1"/>
        <end position="22"/>
    </location>
</feature>
<feature type="transmembrane region" description="Helical" evidence="2">
    <location>
        <begin position="47"/>
        <end position="65"/>
    </location>
</feature>
<feature type="transmembrane region" description="Helical" evidence="2">
    <location>
        <begin position="74"/>
        <end position="98"/>
    </location>
</feature>
<accession>A0ABT7V950</accession>
<dbReference type="EMBL" id="JAUDDZ010000006">
    <property type="protein sequence ID" value="MDM8275028.1"/>
    <property type="molecule type" value="Genomic_DNA"/>
</dbReference>
<evidence type="ECO:0000313" key="4">
    <source>
        <dbReference type="Proteomes" id="UP001529421"/>
    </source>
</evidence>
<dbReference type="Proteomes" id="UP001529421">
    <property type="component" value="Unassembled WGS sequence"/>
</dbReference>
<evidence type="ECO:0000256" key="2">
    <source>
        <dbReference type="SAM" id="Phobius"/>
    </source>
</evidence>
<reference evidence="3 4" key="2">
    <citation type="submission" date="2023-06" db="EMBL/GenBank/DDBJ databases">
        <authorList>
            <person name="Zeman M."/>
            <person name="Kubasova T."/>
            <person name="Jahodarova E."/>
            <person name="Nykrynova M."/>
            <person name="Rychlik I."/>
        </authorList>
    </citation>
    <scope>NUCLEOTIDE SEQUENCE [LARGE SCALE GENOMIC DNA]</scope>
    <source>
        <strain evidence="3 4">154_Feed</strain>
    </source>
</reference>
<evidence type="ECO:0000313" key="3">
    <source>
        <dbReference type="EMBL" id="MDM8275028.1"/>
    </source>
</evidence>